<evidence type="ECO:0000313" key="2">
    <source>
        <dbReference type="Proteomes" id="UP000024635"/>
    </source>
</evidence>
<proteinExistence type="predicted"/>
<sequence length="182" mass="19616">MLRDCRIMSSALREAAIIALLQHSKTCRDGPTCENNEFAIIPSRWHLGNRRRSIGSLMLALEANVLFPSSNKSPAGMIILTGAPSAIEKTQTQTVTMSSESGTPYTIATKCAAEFVAVMAFVTVGSLQAMNTGDGIVRAALCHGPPPPRCHRSRNIEDPRIFFTPTGLRRCASTPVDALAFI</sequence>
<organism evidence="1 2">
    <name type="scientific">Ancylostoma ceylanicum</name>
    <dbReference type="NCBI Taxonomy" id="53326"/>
    <lineage>
        <taxon>Eukaryota</taxon>
        <taxon>Metazoa</taxon>
        <taxon>Ecdysozoa</taxon>
        <taxon>Nematoda</taxon>
        <taxon>Chromadorea</taxon>
        <taxon>Rhabditida</taxon>
        <taxon>Rhabditina</taxon>
        <taxon>Rhabditomorpha</taxon>
        <taxon>Strongyloidea</taxon>
        <taxon>Ancylostomatidae</taxon>
        <taxon>Ancylostomatinae</taxon>
        <taxon>Ancylostoma</taxon>
    </lineage>
</organism>
<comment type="caution">
    <text evidence="1">The sequence shown here is derived from an EMBL/GenBank/DDBJ whole genome shotgun (WGS) entry which is preliminary data.</text>
</comment>
<dbReference type="STRING" id="53326.A0A016TS90"/>
<name>A0A016TS90_9BILA</name>
<accession>A0A016TS90</accession>
<dbReference type="AlphaFoldDB" id="A0A016TS90"/>
<keyword evidence="2" id="KW-1185">Reference proteome</keyword>
<dbReference type="EMBL" id="JARK01001415">
    <property type="protein sequence ID" value="EYC05909.1"/>
    <property type="molecule type" value="Genomic_DNA"/>
</dbReference>
<protein>
    <submittedName>
        <fullName evidence="1">Uncharacterized protein</fullName>
    </submittedName>
</protein>
<dbReference type="Proteomes" id="UP000024635">
    <property type="component" value="Unassembled WGS sequence"/>
</dbReference>
<evidence type="ECO:0000313" key="1">
    <source>
        <dbReference type="EMBL" id="EYC05909.1"/>
    </source>
</evidence>
<dbReference type="OrthoDB" id="3222at2759"/>
<reference evidence="2" key="1">
    <citation type="journal article" date="2015" name="Nat. Genet.">
        <title>The genome and transcriptome of the zoonotic hookworm Ancylostoma ceylanicum identify infection-specific gene families.</title>
        <authorList>
            <person name="Schwarz E.M."/>
            <person name="Hu Y."/>
            <person name="Antoshechkin I."/>
            <person name="Miller M.M."/>
            <person name="Sternberg P.W."/>
            <person name="Aroian R.V."/>
        </authorList>
    </citation>
    <scope>NUCLEOTIDE SEQUENCE</scope>
    <source>
        <strain evidence="2">HY135</strain>
    </source>
</reference>
<gene>
    <name evidence="1" type="primary">Acey_s0079.g1252</name>
    <name evidence="1" type="ORF">Y032_0079g1252</name>
</gene>